<dbReference type="Gene3D" id="3.40.50.300">
    <property type="entry name" value="P-loop containing nucleotide triphosphate hydrolases"/>
    <property type="match status" value="1"/>
</dbReference>
<keyword evidence="8" id="KW-1185">Reference proteome</keyword>
<proteinExistence type="inferred from homology"/>
<dbReference type="InterPro" id="IPR050173">
    <property type="entry name" value="ABC_transporter_C-like"/>
</dbReference>
<evidence type="ECO:0000256" key="1">
    <source>
        <dbReference type="ARBA" id="ARBA00009726"/>
    </source>
</evidence>
<dbReference type="EC" id="7.6.2.2" evidence="2"/>
<dbReference type="PROSITE" id="PS50893">
    <property type="entry name" value="ABC_TRANSPORTER_2"/>
    <property type="match status" value="1"/>
</dbReference>
<dbReference type="Pfam" id="PF00005">
    <property type="entry name" value="ABC_tran"/>
    <property type="match status" value="1"/>
</dbReference>
<keyword evidence="4" id="KW-0067">ATP-binding</keyword>
<evidence type="ECO:0000256" key="5">
    <source>
        <dbReference type="ARBA" id="ARBA00034018"/>
    </source>
</evidence>
<sequence length="314" mass="34881">MSSWMLGMTALHSGSSGLTGMAFSYGLSLNAILVWCVQCQCTIANSIISIERLEQYMRIPSEESELVQTNHPLPGWPKRGKVRYRPNAPLVLQGISCTFEGGQKIGVVGRTGSGKTTLISALFRLVEPTDGKIIIDECDISTIRLHDLRSHIGIIPQDPTLFTGSVRYNLDPLSEYSDDQIWEVLDKCQLREAVQEKEGGLDSSVLQDGSNWSMGQRQLFCLGRALLKRSRILVLDEATASIDNATDAILQKTIRLEFADCTVITVAHRIPTVMDYTKVLAISDVEFDEPKKLINKEGSLFGMLVKEYWAHTES</sequence>
<evidence type="ECO:0000256" key="4">
    <source>
        <dbReference type="ARBA" id="ARBA00022840"/>
    </source>
</evidence>
<dbReference type="PANTHER" id="PTHR24223">
    <property type="entry name" value="ATP-BINDING CASSETTE SUB-FAMILY C"/>
    <property type="match status" value="1"/>
</dbReference>
<evidence type="ECO:0000256" key="2">
    <source>
        <dbReference type="ARBA" id="ARBA00012191"/>
    </source>
</evidence>
<dbReference type="Proteomes" id="UP000826656">
    <property type="component" value="Unassembled WGS sequence"/>
</dbReference>
<reference evidence="7 8" key="1">
    <citation type="journal article" date="2021" name="bioRxiv">
        <title>Chromosome-scale and haplotype-resolved genome assembly of a tetraploid potato cultivar.</title>
        <authorList>
            <person name="Sun H."/>
            <person name="Jiao W.-B."/>
            <person name="Krause K."/>
            <person name="Campoy J.A."/>
            <person name="Goel M."/>
            <person name="Folz-Donahue K."/>
            <person name="Kukat C."/>
            <person name="Huettel B."/>
            <person name="Schneeberger K."/>
        </authorList>
    </citation>
    <scope>NUCLEOTIDE SEQUENCE [LARGE SCALE GENOMIC DNA]</scope>
    <source>
        <strain evidence="7">SolTubOtavaFocal</strain>
        <tissue evidence="7">Leaves</tissue>
    </source>
</reference>
<dbReference type="SUPFAM" id="SSF52540">
    <property type="entry name" value="P-loop containing nucleoside triphosphate hydrolases"/>
    <property type="match status" value="1"/>
</dbReference>
<organism evidence="7 8">
    <name type="scientific">Solanum tuberosum</name>
    <name type="common">Potato</name>
    <dbReference type="NCBI Taxonomy" id="4113"/>
    <lineage>
        <taxon>Eukaryota</taxon>
        <taxon>Viridiplantae</taxon>
        <taxon>Streptophyta</taxon>
        <taxon>Embryophyta</taxon>
        <taxon>Tracheophyta</taxon>
        <taxon>Spermatophyta</taxon>
        <taxon>Magnoliopsida</taxon>
        <taxon>eudicotyledons</taxon>
        <taxon>Gunneridae</taxon>
        <taxon>Pentapetalae</taxon>
        <taxon>asterids</taxon>
        <taxon>lamiids</taxon>
        <taxon>Solanales</taxon>
        <taxon>Solanaceae</taxon>
        <taxon>Solanoideae</taxon>
        <taxon>Solaneae</taxon>
        <taxon>Solanum</taxon>
    </lineage>
</organism>
<name>A0ABQ7WTE8_SOLTU</name>
<dbReference type="SMART" id="SM00382">
    <property type="entry name" value="AAA"/>
    <property type="match status" value="1"/>
</dbReference>
<dbReference type="InterPro" id="IPR027417">
    <property type="entry name" value="P-loop_NTPase"/>
</dbReference>
<accession>A0ABQ7WTE8</accession>
<gene>
    <name evidence="7" type="ORF">KY290_003626</name>
</gene>
<evidence type="ECO:0000259" key="6">
    <source>
        <dbReference type="PROSITE" id="PS50893"/>
    </source>
</evidence>
<dbReference type="EMBL" id="JAIVGD010000001">
    <property type="protein sequence ID" value="KAH0784028.1"/>
    <property type="molecule type" value="Genomic_DNA"/>
</dbReference>
<evidence type="ECO:0000256" key="3">
    <source>
        <dbReference type="ARBA" id="ARBA00022741"/>
    </source>
</evidence>
<dbReference type="InterPro" id="IPR003439">
    <property type="entry name" value="ABC_transporter-like_ATP-bd"/>
</dbReference>
<evidence type="ECO:0000313" key="8">
    <source>
        <dbReference type="Proteomes" id="UP000826656"/>
    </source>
</evidence>
<dbReference type="InterPro" id="IPR003593">
    <property type="entry name" value="AAA+_ATPase"/>
</dbReference>
<comment type="catalytic activity">
    <reaction evidence="5">
        <text>ATP + H2O + xenobioticSide 1 = ADP + phosphate + xenobioticSide 2.</text>
        <dbReference type="EC" id="7.6.2.2"/>
    </reaction>
</comment>
<evidence type="ECO:0000313" key="7">
    <source>
        <dbReference type="EMBL" id="KAH0784028.1"/>
    </source>
</evidence>
<comment type="similarity">
    <text evidence="1">Belongs to the ABC transporter superfamily. ABCC family. Conjugate transporter (TC 3.A.1.208) subfamily.</text>
</comment>
<dbReference type="PANTHER" id="PTHR24223:SF263">
    <property type="entry name" value="ABC-TYPE XENOBIOTIC TRANSPORTER"/>
    <property type="match status" value="1"/>
</dbReference>
<comment type="caution">
    <text evidence="7">The sequence shown here is derived from an EMBL/GenBank/DDBJ whole genome shotgun (WGS) entry which is preliminary data.</text>
</comment>
<keyword evidence="3" id="KW-0547">Nucleotide-binding</keyword>
<feature type="domain" description="ABC transporter" evidence="6">
    <location>
        <begin position="77"/>
        <end position="306"/>
    </location>
</feature>
<protein>
    <recommendedName>
        <fullName evidence="2">ABC-type xenobiotic transporter</fullName>
        <ecNumber evidence="2">7.6.2.2</ecNumber>
    </recommendedName>
</protein>
<dbReference type="CDD" id="cd03244">
    <property type="entry name" value="ABCC_MRP_domain2"/>
    <property type="match status" value="1"/>
</dbReference>